<evidence type="ECO:0000313" key="1">
    <source>
        <dbReference type="EMBL" id="CAG8485639.1"/>
    </source>
</evidence>
<name>A0ABM8VZE9_GIGMA</name>
<sequence length="256" mass="30350">MTTNPNWEEICSQLQPGQNALEITPIIVRLFYSQFKKLKDLLHTYFGNIIYIIEIIEFQKFIFAELPREKSHLRELVEKFMIHKQQYSPCCLQNRKCIYKYPKQIISETYIDEKGFVQYRCWMRRYLSAPEAAWRIFRYPITMSDPSVLALPIHLQNANISQYTCFYNTSSSASLLDWYFLLLIAPEAGEIFYLRSILLHRAARSWDELKNVNGNIYKTYQEVACEIGLFANESEAQIYFSYDVVKENDEIINDHP</sequence>
<evidence type="ECO:0000313" key="2">
    <source>
        <dbReference type="Proteomes" id="UP000789901"/>
    </source>
</evidence>
<gene>
    <name evidence="1" type="ORF">GMARGA_LOCUS1463</name>
</gene>
<proteinExistence type="predicted"/>
<dbReference type="EMBL" id="CAJVQB010000381">
    <property type="protein sequence ID" value="CAG8485639.1"/>
    <property type="molecule type" value="Genomic_DNA"/>
</dbReference>
<dbReference type="Proteomes" id="UP000789901">
    <property type="component" value="Unassembled WGS sequence"/>
</dbReference>
<keyword evidence="2" id="KW-1185">Reference proteome</keyword>
<feature type="non-terminal residue" evidence="1">
    <location>
        <position position="256"/>
    </location>
</feature>
<organism evidence="1 2">
    <name type="scientific">Gigaspora margarita</name>
    <dbReference type="NCBI Taxonomy" id="4874"/>
    <lineage>
        <taxon>Eukaryota</taxon>
        <taxon>Fungi</taxon>
        <taxon>Fungi incertae sedis</taxon>
        <taxon>Mucoromycota</taxon>
        <taxon>Glomeromycotina</taxon>
        <taxon>Glomeromycetes</taxon>
        <taxon>Diversisporales</taxon>
        <taxon>Gigasporaceae</taxon>
        <taxon>Gigaspora</taxon>
    </lineage>
</organism>
<reference evidence="1 2" key="1">
    <citation type="submission" date="2021-06" db="EMBL/GenBank/DDBJ databases">
        <authorList>
            <person name="Kallberg Y."/>
            <person name="Tangrot J."/>
            <person name="Rosling A."/>
        </authorList>
    </citation>
    <scope>NUCLEOTIDE SEQUENCE [LARGE SCALE GENOMIC DNA]</scope>
    <source>
        <strain evidence="1 2">120-4 pot B 10/14</strain>
    </source>
</reference>
<accession>A0ABM8VZE9</accession>
<comment type="caution">
    <text evidence="1">The sequence shown here is derived from an EMBL/GenBank/DDBJ whole genome shotgun (WGS) entry which is preliminary data.</text>
</comment>
<protein>
    <submittedName>
        <fullName evidence="1">7491_t:CDS:1</fullName>
    </submittedName>
</protein>